<comment type="caution">
    <text evidence="1">The sequence shown here is derived from an EMBL/GenBank/DDBJ whole genome shotgun (WGS) entry which is preliminary data.</text>
</comment>
<evidence type="ECO:0000313" key="2">
    <source>
        <dbReference type="Proteomes" id="UP001281147"/>
    </source>
</evidence>
<dbReference type="EMBL" id="JAUTXU010000139">
    <property type="protein sequence ID" value="KAK3704401.1"/>
    <property type="molecule type" value="Genomic_DNA"/>
</dbReference>
<sequence>MAFEATAVLALISPALIMAGGASIFEMFRQHGSKRDATVPALFRIDTENLSLSDARVLDGMVVEPFGLDEAVFRNHALHFEANGTMVESKAIGPRGLKVGHLSFPLVDANVTVEGDWVVVEPSVEASSITASFNELHASLSVPKQLDFLDFLAKES</sequence>
<gene>
    <name evidence="1" type="ORF">LTR37_013824</name>
</gene>
<proteinExistence type="predicted"/>
<dbReference type="Proteomes" id="UP001281147">
    <property type="component" value="Unassembled WGS sequence"/>
</dbReference>
<name>A0ACC3MVG3_9PEZI</name>
<keyword evidence="2" id="KW-1185">Reference proteome</keyword>
<organism evidence="1 2">
    <name type="scientific">Vermiconidia calcicola</name>
    <dbReference type="NCBI Taxonomy" id="1690605"/>
    <lineage>
        <taxon>Eukaryota</taxon>
        <taxon>Fungi</taxon>
        <taxon>Dikarya</taxon>
        <taxon>Ascomycota</taxon>
        <taxon>Pezizomycotina</taxon>
        <taxon>Dothideomycetes</taxon>
        <taxon>Dothideomycetidae</taxon>
        <taxon>Mycosphaerellales</taxon>
        <taxon>Extremaceae</taxon>
        <taxon>Vermiconidia</taxon>
    </lineage>
</organism>
<reference evidence="1" key="1">
    <citation type="submission" date="2023-07" db="EMBL/GenBank/DDBJ databases">
        <title>Black Yeasts Isolated from many extreme environments.</title>
        <authorList>
            <person name="Coleine C."/>
            <person name="Stajich J.E."/>
            <person name="Selbmann L."/>
        </authorList>
    </citation>
    <scope>NUCLEOTIDE SEQUENCE</scope>
    <source>
        <strain evidence="1">CCFEE 5714</strain>
    </source>
</reference>
<protein>
    <submittedName>
        <fullName evidence="1">Uncharacterized protein</fullName>
    </submittedName>
</protein>
<evidence type="ECO:0000313" key="1">
    <source>
        <dbReference type="EMBL" id="KAK3704401.1"/>
    </source>
</evidence>
<accession>A0ACC3MVG3</accession>